<dbReference type="EMBL" id="NMUL01000070">
    <property type="protein sequence ID" value="OXM59790.1"/>
    <property type="molecule type" value="Genomic_DNA"/>
</dbReference>
<evidence type="ECO:0000313" key="8">
    <source>
        <dbReference type="EMBL" id="OXM59790.1"/>
    </source>
</evidence>
<dbReference type="GO" id="GO:0004553">
    <property type="term" value="F:hydrolase activity, hydrolyzing O-glycosyl compounds"/>
    <property type="evidence" value="ECO:0007669"/>
    <property type="project" value="InterPro"/>
</dbReference>
<dbReference type="InterPro" id="IPR036156">
    <property type="entry name" value="Beta-gal/glucu_dom_sf"/>
</dbReference>
<dbReference type="Gene3D" id="3.20.20.80">
    <property type="entry name" value="Glycosidases"/>
    <property type="match status" value="1"/>
</dbReference>
<dbReference type="Pfam" id="PF18565">
    <property type="entry name" value="Glyco_hydro2_C5"/>
    <property type="match status" value="1"/>
</dbReference>
<dbReference type="PRINTS" id="PR00132">
    <property type="entry name" value="GLHYDRLASE2"/>
</dbReference>
<comment type="similarity">
    <text evidence="1">Belongs to the glycosyl hydrolase 2 family.</text>
</comment>
<protein>
    <submittedName>
        <fullName evidence="8">Glycoside hydrolase family 2</fullName>
    </submittedName>
</protein>
<dbReference type="InterPro" id="IPR006102">
    <property type="entry name" value="Ig-like_GH2"/>
</dbReference>
<dbReference type="OrthoDB" id="9762066at2"/>
<dbReference type="Gene3D" id="2.60.40.10">
    <property type="entry name" value="Immunoglobulins"/>
    <property type="match status" value="3"/>
</dbReference>
<evidence type="ECO:0000259" key="6">
    <source>
        <dbReference type="Pfam" id="PF16355"/>
    </source>
</evidence>
<dbReference type="AlphaFoldDB" id="A0A229SLW5"/>
<evidence type="ECO:0000256" key="3">
    <source>
        <dbReference type="ARBA" id="ARBA00023295"/>
    </source>
</evidence>
<name>A0A229SLW5_9PSEU</name>
<dbReference type="GO" id="GO:0005975">
    <property type="term" value="P:carbohydrate metabolic process"/>
    <property type="evidence" value="ECO:0007669"/>
    <property type="project" value="InterPro"/>
</dbReference>
<keyword evidence="9" id="KW-1185">Reference proteome</keyword>
<keyword evidence="2 8" id="KW-0378">Hydrolase</keyword>
<dbReference type="InterPro" id="IPR017853">
    <property type="entry name" value="GH"/>
</dbReference>
<organism evidence="8 9">
    <name type="scientific">Amycolatopsis vastitatis</name>
    <dbReference type="NCBI Taxonomy" id="1905142"/>
    <lineage>
        <taxon>Bacteria</taxon>
        <taxon>Bacillati</taxon>
        <taxon>Actinomycetota</taxon>
        <taxon>Actinomycetes</taxon>
        <taxon>Pseudonocardiales</taxon>
        <taxon>Pseudonocardiaceae</taxon>
        <taxon>Amycolatopsis</taxon>
    </lineage>
</organism>
<dbReference type="SUPFAM" id="SSF51445">
    <property type="entry name" value="(Trans)glycosidases"/>
    <property type="match status" value="1"/>
</dbReference>
<comment type="caution">
    <text evidence="8">The sequence shown here is derived from an EMBL/GenBank/DDBJ whole genome shotgun (WGS) entry which is preliminary data.</text>
</comment>
<dbReference type="PANTHER" id="PTHR42732:SF1">
    <property type="entry name" value="BETA-MANNOSIDASE"/>
    <property type="match status" value="1"/>
</dbReference>
<feature type="domain" description="Glycoside hydrolase family 2" evidence="7">
    <location>
        <begin position="714"/>
        <end position="815"/>
    </location>
</feature>
<proteinExistence type="inferred from homology"/>
<dbReference type="Pfam" id="PF00703">
    <property type="entry name" value="Glyco_hydro_2"/>
    <property type="match status" value="1"/>
</dbReference>
<dbReference type="Gene3D" id="2.60.120.260">
    <property type="entry name" value="Galactose-binding domain-like"/>
    <property type="match status" value="1"/>
</dbReference>
<accession>A0A229SLW5</accession>
<dbReference type="InterPro" id="IPR032311">
    <property type="entry name" value="DUF4982"/>
</dbReference>
<evidence type="ECO:0000259" key="5">
    <source>
        <dbReference type="Pfam" id="PF02836"/>
    </source>
</evidence>
<dbReference type="InterPro" id="IPR040605">
    <property type="entry name" value="Glyco_hydro2_dom5"/>
</dbReference>
<feature type="domain" description="Glycoside hydrolase family 2 catalytic" evidence="5">
    <location>
        <begin position="278"/>
        <end position="433"/>
    </location>
</feature>
<dbReference type="Pfam" id="PF02836">
    <property type="entry name" value="Glyco_hydro_2_C"/>
    <property type="match status" value="1"/>
</dbReference>
<dbReference type="PANTHER" id="PTHR42732">
    <property type="entry name" value="BETA-GALACTOSIDASE"/>
    <property type="match status" value="1"/>
</dbReference>
<evidence type="ECO:0000313" key="9">
    <source>
        <dbReference type="Proteomes" id="UP000215199"/>
    </source>
</evidence>
<evidence type="ECO:0000256" key="1">
    <source>
        <dbReference type="ARBA" id="ARBA00007401"/>
    </source>
</evidence>
<dbReference type="SUPFAM" id="SSF49785">
    <property type="entry name" value="Galactose-binding domain-like"/>
    <property type="match status" value="1"/>
</dbReference>
<dbReference type="SUPFAM" id="SSF49303">
    <property type="entry name" value="beta-Galactosidase/glucuronidase domain"/>
    <property type="match status" value="1"/>
</dbReference>
<dbReference type="InterPro" id="IPR008979">
    <property type="entry name" value="Galactose-bd-like_sf"/>
</dbReference>
<feature type="domain" description="DUF4982" evidence="6">
    <location>
        <begin position="642"/>
        <end position="700"/>
    </location>
</feature>
<dbReference type="InterPro" id="IPR006103">
    <property type="entry name" value="Glyco_hydro_2_cat"/>
</dbReference>
<dbReference type="InterPro" id="IPR013783">
    <property type="entry name" value="Ig-like_fold"/>
</dbReference>
<keyword evidence="3" id="KW-0326">Glycosidase</keyword>
<evidence type="ECO:0000256" key="2">
    <source>
        <dbReference type="ARBA" id="ARBA00022801"/>
    </source>
</evidence>
<evidence type="ECO:0000259" key="4">
    <source>
        <dbReference type="Pfam" id="PF00703"/>
    </source>
</evidence>
<evidence type="ECO:0000259" key="7">
    <source>
        <dbReference type="Pfam" id="PF18565"/>
    </source>
</evidence>
<dbReference type="InterPro" id="IPR051913">
    <property type="entry name" value="GH2_Domain-Containing"/>
</dbReference>
<dbReference type="Pfam" id="PF16355">
    <property type="entry name" value="DUF4982"/>
    <property type="match status" value="1"/>
</dbReference>
<reference evidence="9" key="1">
    <citation type="submission" date="2017-07" db="EMBL/GenBank/DDBJ databases">
        <title>Comparative genome mining reveals phylogenetic distribution patterns of secondary metabolites in Amycolatopsis.</title>
        <authorList>
            <person name="Adamek M."/>
            <person name="Alanjary M."/>
            <person name="Sales-Ortells H."/>
            <person name="Goodfellow M."/>
            <person name="Bull A.T."/>
            <person name="Kalinowski J."/>
            <person name="Ziemert N."/>
        </authorList>
    </citation>
    <scope>NUCLEOTIDE SEQUENCE [LARGE SCALE GENOMIC DNA]</scope>
    <source>
        <strain evidence="9">H5</strain>
    </source>
</reference>
<dbReference type="InterPro" id="IPR006101">
    <property type="entry name" value="Glyco_hydro_2"/>
</dbReference>
<sequence>MTRDDFNTGWSYRRKATPFQELGGAGDTPWTPVTLPHDALISAERSADVPGGHTNGYFPGGAYEYRKTFSAPVGDRGKLVYLEFDGVYRDAVVTVNGALAGRHAFGYSRFLVRIDPHLHFGADNDIRVACRTHLDSRWYAGCGIHRDVHLVVKEQAHLDLDGVRITTPDVDDDLAVVDITARVGNTGPVTTTLRLTAAVIDDDDGAAVAHGTSPITLLPGDADTARLRLLLDRPRRWSAETPTRYSARIELAHGDQVVDEEEIFFGVRTIQVDARRGLRVNGKPVKLRGACLHADNGPLGAAAIGRAEERKIELLKSAGFNAIRSSHHPASSALLEACDRLGMYVMDEAFDMWTQGKSDFDYSADFPQWWERDLEAMVAKDFNHPSVLFYSIGNEIPETGTADGGRWSRRLAEKLRALDGTRLVTNGINGFVSALDVVLDGMRQQREAGTPGGEDDAGVNGMMAAFNELIGQVVASPMVSERTEESFAALDVAGMNYSESRYALDRDLFPDRVIVGTESWPSVLDRTWALVREYPHVIGDFTWTGLDYLGETGIGLVRYADPAGPAPGFSTGYPGLTAYCGDLDLTGHRRPVSYYREIVFGLRTDPYLAVRRPQHHGRPIAVATPWAWSDVVSSWSWPGFEGEPAHVEVYADAEEIELLLDGASIGRATVGGERAFQADFEVTYRPGELVAIAYRDGAETGRTTLRSATAGMRLALTADRELLRAGTGDLAFVEIAVTDDAGVVQNARDADVRVTVSGAGVLQAFGSGAPVTEESFAANTHRTFDGRALAVIRPTAAGAIAVTTEAPGCEPAQLTFHVAAPVPDRLDDATDLQEIA</sequence>
<feature type="domain" description="Glycoside hydrolase family 2 immunoglobulin-like beta-sandwich" evidence="4">
    <location>
        <begin position="166"/>
        <end position="268"/>
    </location>
</feature>
<gene>
    <name evidence="8" type="ORF">CF165_45855</name>
</gene>
<dbReference type="RefSeq" id="WP_093953904.1">
    <property type="nucleotide sequence ID" value="NZ_NMUL01000070.1"/>
</dbReference>
<dbReference type="Proteomes" id="UP000215199">
    <property type="component" value="Unassembled WGS sequence"/>
</dbReference>